<dbReference type="EMBL" id="WKJJ01000015">
    <property type="protein sequence ID" value="MRV74457.1"/>
    <property type="molecule type" value="Genomic_DNA"/>
</dbReference>
<proteinExistence type="predicted"/>
<accession>A0A7X2IQR4</accession>
<organism evidence="1 2">
    <name type="scientific">Pseudoduganella rivuli</name>
    <dbReference type="NCBI Taxonomy" id="2666085"/>
    <lineage>
        <taxon>Bacteria</taxon>
        <taxon>Pseudomonadati</taxon>
        <taxon>Pseudomonadota</taxon>
        <taxon>Betaproteobacteria</taxon>
        <taxon>Burkholderiales</taxon>
        <taxon>Oxalobacteraceae</taxon>
        <taxon>Telluria group</taxon>
        <taxon>Pseudoduganella</taxon>
    </lineage>
</organism>
<dbReference type="Proteomes" id="UP000446768">
    <property type="component" value="Unassembled WGS sequence"/>
</dbReference>
<keyword evidence="2" id="KW-1185">Reference proteome</keyword>
<dbReference type="RefSeq" id="WP_154378075.1">
    <property type="nucleotide sequence ID" value="NZ_WKJJ01000015.1"/>
</dbReference>
<evidence type="ECO:0000313" key="1">
    <source>
        <dbReference type="EMBL" id="MRV74457.1"/>
    </source>
</evidence>
<gene>
    <name evidence="1" type="ORF">GJ700_22365</name>
</gene>
<name>A0A7X2IQR4_9BURK</name>
<sequence length="156" mass="16203">MKNHIATIAFLSSLAQPACAQEPVRLAIGATTRHMTEIAAGPNRSRLHLVIEGAGRLTLQGATVRFHAQCAIADTVVDKKIVEGVGDCELKSTAGGAVSAHFQTIPGSGERGHLSFSGGSKDFARVDGKVAVDVTVNPARVGKPVFFVESRDGAGD</sequence>
<comment type="caution">
    <text evidence="1">The sequence shown here is derived from an EMBL/GenBank/DDBJ whole genome shotgun (WGS) entry which is preliminary data.</text>
</comment>
<dbReference type="AlphaFoldDB" id="A0A7X2IQR4"/>
<evidence type="ECO:0000313" key="2">
    <source>
        <dbReference type="Proteomes" id="UP000446768"/>
    </source>
</evidence>
<protein>
    <submittedName>
        <fullName evidence="1">Uncharacterized protein</fullName>
    </submittedName>
</protein>
<reference evidence="1 2" key="1">
    <citation type="submission" date="2019-11" db="EMBL/GenBank/DDBJ databases">
        <title>Novel species isolated from a subtropical stream in China.</title>
        <authorList>
            <person name="Lu H."/>
        </authorList>
    </citation>
    <scope>NUCLEOTIDE SEQUENCE [LARGE SCALE GENOMIC DNA]</scope>
    <source>
        <strain evidence="1 2">FT92W</strain>
    </source>
</reference>